<accession>A0A0J6HV35</accession>
<dbReference type="InterPro" id="IPR036249">
    <property type="entry name" value="Thioredoxin-like_sf"/>
</dbReference>
<dbReference type="Gene3D" id="3.40.30.10">
    <property type="entry name" value="Glutaredoxin"/>
    <property type="match status" value="1"/>
</dbReference>
<dbReference type="SUPFAM" id="SSF52833">
    <property type="entry name" value="Thioredoxin-like"/>
    <property type="match status" value="1"/>
</dbReference>
<dbReference type="CDD" id="cd02966">
    <property type="entry name" value="TlpA_like_family"/>
    <property type="match status" value="1"/>
</dbReference>
<dbReference type="AlphaFoldDB" id="A0A0J6EA68"/>
<dbReference type="PANTHER" id="PTHR42852">
    <property type="entry name" value="THIOL:DISULFIDE INTERCHANGE PROTEIN DSBE"/>
    <property type="match status" value="1"/>
</dbReference>
<dbReference type="InterPro" id="IPR050553">
    <property type="entry name" value="Thioredoxin_ResA/DsbE_sf"/>
</dbReference>
<reference evidence="3 5" key="1">
    <citation type="journal article" date="2015" name="Int. J. Syst. Evol. Microbiol.">
        <title>Bacillus glycinifermentans sp. nov., isolated from fermented soybean paste.</title>
        <authorList>
            <person name="Kim S.J."/>
            <person name="Dunlap C.A."/>
            <person name="Kwon S.W."/>
            <person name="Rooney A.P."/>
        </authorList>
    </citation>
    <scope>NUCLEOTIDE SEQUENCE [LARGE SCALE GENOMIC DNA]</scope>
    <source>
        <strain evidence="3 5">GO-13</strain>
    </source>
</reference>
<dbReference type="Pfam" id="PF00578">
    <property type="entry name" value="AhpC-TSA"/>
    <property type="match status" value="1"/>
</dbReference>
<protein>
    <submittedName>
        <fullName evidence="3">Thiol-disulfide oxidoreductase ResA</fullName>
    </submittedName>
</protein>
<dbReference type="PANTHER" id="PTHR42852:SF13">
    <property type="entry name" value="PROTEIN DIPZ"/>
    <property type="match status" value="1"/>
</dbReference>
<evidence type="ECO:0000313" key="4">
    <source>
        <dbReference type="EMBL" id="MEC0483501.1"/>
    </source>
</evidence>
<dbReference type="InterPro" id="IPR000866">
    <property type="entry name" value="AhpC/TSA"/>
</dbReference>
<reference evidence="4 6" key="3">
    <citation type="submission" date="2023-03" db="EMBL/GenBank/DDBJ databases">
        <title>Agriculturally important microbes genome sequencing.</title>
        <authorList>
            <person name="Dunlap C."/>
        </authorList>
    </citation>
    <scope>NUCLEOTIDE SEQUENCE [LARGE SCALE GENOMIC DNA]</scope>
    <source>
        <strain evidence="4 6">CBP-3203</strain>
    </source>
</reference>
<dbReference type="EMBL" id="JARRTL010000005">
    <property type="protein sequence ID" value="MEC0483501.1"/>
    <property type="molecule type" value="Genomic_DNA"/>
</dbReference>
<evidence type="ECO:0000313" key="3">
    <source>
        <dbReference type="EMBL" id="KRT95477.1"/>
    </source>
</evidence>
<organism evidence="3 5">
    <name type="scientific">Bacillus glycinifermentans</name>
    <dbReference type="NCBI Taxonomy" id="1664069"/>
    <lineage>
        <taxon>Bacteria</taxon>
        <taxon>Bacillati</taxon>
        <taxon>Bacillota</taxon>
        <taxon>Bacilli</taxon>
        <taxon>Bacillales</taxon>
        <taxon>Bacillaceae</taxon>
        <taxon>Bacillus</taxon>
    </lineage>
</organism>
<evidence type="ECO:0000313" key="6">
    <source>
        <dbReference type="Proteomes" id="UP001341297"/>
    </source>
</evidence>
<proteinExistence type="predicted"/>
<evidence type="ECO:0000259" key="2">
    <source>
        <dbReference type="PROSITE" id="PS51352"/>
    </source>
</evidence>
<dbReference type="RefSeq" id="WP_048355592.1">
    <property type="nucleotide sequence ID" value="NZ_CP023481.1"/>
</dbReference>
<dbReference type="PROSITE" id="PS00194">
    <property type="entry name" value="THIOREDOXIN_1"/>
    <property type="match status" value="1"/>
</dbReference>
<dbReference type="Proteomes" id="UP001341297">
    <property type="component" value="Unassembled WGS sequence"/>
</dbReference>
<dbReference type="OrthoDB" id="25753at2"/>
<comment type="caution">
    <text evidence="3">The sequence shown here is derived from an EMBL/GenBank/DDBJ whole genome shotgun (WGS) entry which is preliminary data.</text>
</comment>
<name>A0A0J6EA68_9BACI</name>
<dbReference type="GO" id="GO:0016491">
    <property type="term" value="F:oxidoreductase activity"/>
    <property type="evidence" value="ECO:0007669"/>
    <property type="project" value="InterPro"/>
</dbReference>
<dbReference type="Proteomes" id="UP000036168">
    <property type="component" value="Unassembled WGS sequence"/>
</dbReference>
<evidence type="ECO:0000313" key="5">
    <source>
        <dbReference type="Proteomes" id="UP000036168"/>
    </source>
</evidence>
<dbReference type="STRING" id="1664069.BGLY_2233"/>
<keyword evidence="6" id="KW-1185">Reference proteome</keyword>
<dbReference type="PROSITE" id="PS51352">
    <property type="entry name" value="THIOREDOXIN_2"/>
    <property type="match status" value="1"/>
</dbReference>
<gene>
    <name evidence="4" type="primary">resA</name>
    <name evidence="3" type="ORF">AB447_209820</name>
    <name evidence="4" type="ORF">P8828_01325</name>
</gene>
<dbReference type="InterPro" id="IPR017937">
    <property type="entry name" value="Thioredoxin_CS"/>
</dbReference>
<dbReference type="EMBL" id="LECW02000003">
    <property type="protein sequence ID" value="KRT95477.1"/>
    <property type="molecule type" value="Genomic_DNA"/>
</dbReference>
<evidence type="ECO:0000256" key="1">
    <source>
        <dbReference type="ARBA" id="ARBA00023157"/>
    </source>
</evidence>
<accession>A0A0J6EA68</accession>
<sequence length="179" mass="20568">MKTKKRLLFKTMILVLFISAAWFALYQQFAVSGDRRGSAELHQPAPNFTLAEVNGGKIDLKELKGKAVVVNFWGSWCGPCKREMPVIQKAYSRYKGEDLEIVAVNVQESDAVVKRFVDRYGLTFPVALDKRAEVYRSWEIFNLPTTFFIDSEGDIMRAYEGEMSSRKLDQWIDELLKRG</sequence>
<dbReference type="GO" id="GO:0016209">
    <property type="term" value="F:antioxidant activity"/>
    <property type="evidence" value="ECO:0007669"/>
    <property type="project" value="InterPro"/>
</dbReference>
<dbReference type="NCBIfam" id="NF002854">
    <property type="entry name" value="PRK03147.1"/>
    <property type="match status" value="1"/>
</dbReference>
<reference evidence="3" key="2">
    <citation type="submission" date="2015-10" db="EMBL/GenBank/DDBJ databases">
        <authorList>
            <person name="Gilbert D.G."/>
        </authorList>
    </citation>
    <scope>NUCLEOTIDE SEQUENCE</scope>
    <source>
        <strain evidence="3">GO-13</strain>
    </source>
</reference>
<dbReference type="InterPro" id="IPR013766">
    <property type="entry name" value="Thioredoxin_domain"/>
</dbReference>
<feature type="domain" description="Thioredoxin" evidence="2">
    <location>
        <begin position="39"/>
        <end position="177"/>
    </location>
</feature>
<keyword evidence="1" id="KW-1015">Disulfide bond</keyword>
<dbReference type="PATRIC" id="fig|1664069.3.peg.5143"/>